<dbReference type="GO" id="GO:0017000">
    <property type="term" value="P:antibiotic biosynthetic process"/>
    <property type="evidence" value="ECO:0007669"/>
    <property type="project" value="UniProtKB-ARBA"/>
</dbReference>
<gene>
    <name evidence="4" type="ORF">N7476_008382</name>
</gene>
<evidence type="ECO:0000256" key="1">
    <source>
        <dbReference type="ARBA" id="ARBA00022801"/>
    </source>
</evidence>
<proteinExistence type="inferred from homology"/>
<dbReference type="GO" id="GO:0016787">
    <property type="term" value="F:hydrolase activity"/>
    <property type="evidence" value="ECO:0007669"/>
    <property type="project" value="UniProtKB-KW"/>
</dbReference>
<dbReference type="EMBL" id="JAPZBO010000008">
    <property type="protein sequence ID" value="KAJ5307726.1"/>
    <property type="molecule type" value="Genomic_DNA"/>
</dbReference>
<name>A0A9W9PRN8_9EURO</name>
<keyword evidence="1 4" id="KW-0378">Hydrolase</keyword>
<reference evidence="4" key="1">
    <citation type="submission" date="2022-12" db="EMBL/GenBank/DDBJ databases">
        <authorList>
            <person name="Petersen C."/>
        </authorList>
    </citation>
    <scope>NUCLEOTIDE SEQUENCE</scope>
    <source>
        <strain evidence="4">IBT 21472</strain>
    </source>
</reference>
<dbReference type="InterPro" id="IPR029058">
    <property type="entry name" value="AB_hydrolase_fold"/>
</dbReference>
<protein>
    <submittedName>
        <fullName evidence="4">Alpha/beta hydrolase</fullName>
    </submittedName>
</protein>
<dbReference type="AlphaFoldDB" id="A0A9W9PRN8"/>
<comment type="caution">
    <text evidence="4">The sequence shown here is derived from an EMBL/GenBank/DDBJ whole genome shotgun (WGS) entry which is preliminary data.</text>
</comment>
<feature type="domain" description="AB hydrolase-1" evidence="3">
    <location>
        <begin position="38"/>
        <end position="311"/>
    </location>
</feature>
<evidence type="ECO:0000313" key="5">
    <source>
        <dbReference type="Proteomes" id="UP001147746"/>
    </source>
</evidence>
<dbReference type="Gene3D" id="3.40.50.1820">
    <property type="entry name" value="alpha/beta hydrolase"/>
    <property type="match status" value="1"/>
</dbReference>
<dbReference type="Pfam" id="PF00561">
    <property type="entry name" value="Abhydrolase_1"/>
    <property type="match status" value="1"/>
</dbReference>
<dbReference type="Proteomes" id="UP001147746">
    <property type="component" value="Unassembled WGS sequence"/>
</dbReference>
<comment type="similarity">
    <text evidence="2">Belongs to the AB hydrolase superfamily. Epoxide hydrolase family.</text>
</comment>
<dbReference type="InterPro" id="IPR000639">
    <property type="entry name" value="Epox_hydrolase-like"/>
</dbReference>
<evidence type="ECO:0000313" key="4">
    <source>
        <dbReference type="EMBL" id="KAJ5307726.1"/>
    </source>
</evidence>
<dbReference type="GO" id="GO:0072330">
    <property type="term" value="P:monocarboxylic acid biosynthetic process"/>
    <property type="evidence" value="ECO:0007669"/>
    <property type="project" value="UniProtKB-ARBA"/>
</dbReference>
<sequence length="329" mass="37455">MVEAVDKIKIEDPRVQRRSATIHGKTYGITKLPSDLEIHGFPDLSLGWRYQIPLLLRLGFRVVCPDCIGYGRSDSPTDSILPYTMKSHCEDFHQLAKQLGCENIILGGHDWGAVYAFCFALYFPSFVSHLLIFVVPYPPPVSKYIAVNDLVKFRPSFGYMLQFGSEDGVIESHTRHRQGIRQFLNSLFGGRTQDGRKAIEAKTGIDFELLPGLSETRLLDSEEMEYYVDEYARNGLRGPCNTYRTGYQNFVDELSFLDDEDGTAVKCPTLFLRATEDFAIPASMVEAMAPYVKELTIEDVRSSHWIMLERPQKVNEVLEAWFQQQGLVE</sequence>
<reference evidence="4" key="2">
    <citation type="journal article" date="2023" name="IMA Fungus">
        <title>Comparative genomic study of the Penicillium genus elucidates a diverse pangenome and 15 lateral gene transfer events.</title>
        <authorList>
            <person name="Petersen C."/>
            <person name="Sorensen T."/>
            <person name="Nielsen M.R."/>
            <person name="Sondergaard T.E."/>
            <person name="Sorensen J.L."/>
            <person name="Fitzpatrick D.A."/>
            <person name="Frisvad J.C."/>
            <person name="Nielsen K.L."/>
        </authorList>
    </citation>
    <scope>NUCLEOTIDE SEQUENCE</scope>
    <source>
        <strain evidence="4">IBT 21472</strain>
    </source>
</reference>
<accession>A0A9W9PRN8</accession>
<dbReference type="PANTHER" id="PTHR43329">
    <property type="entry name" value="EPOXIDE HYDROLASE"/>
    <property type="match status" value="1"/>
</dbReference>
<dbReference type="SUPFAM" id="SSF53474">
    <property type="entry name" value="alpha/beta-Hydrolases"/>
    <property type="match status" value="1"/>
</dbReference>
<organism evidence="4 5">
    <name type="scientific">Penicillium atrosanguineum</name>
    <dbReference type="NCBI Taxonomy" id="1132637"/>
    <lineage>
        <taxon>Eukaryota</taxon>
        <taxon>Fungi</taxon>
        <taxon>Dikarya</taxon>
        <taxon>Ascomycota</taxon>
        <taxon>Pezizomycotina</taxon>
        <taxon>Eurotiomycetes</taxon>
        <taxon>Eurotiomycetidae</taxon>
        <taxon>Eurotiales</taxon>
        <taxon>Aspergillaceae</taxon>
        <taxon>Penicillium</taxon>
    </lineage>
</organism>
<dbReference type="PRINTS" id="PR00412">
    <property type="entry name" value="EPOXHYDRLASE"/>
</dbReference>
<dbReference type="PRINTS" id="PR00111">
    <property type="entry name" value="ABHYDROLASE"/>
</dbReference>
<evidence type="ECO:0000256" key="2">
    <source>
        <dbReference type="ARBA" id="ARBA00038334"/>
    </source>
</evidence>
<keyword evidence="5" id="KW-1185">Reference proteome</keyword>
<evidence type="ECO:0000259" key="3">
    <source>
        <dbReference type="Pfam" id="PF00561"/>
    </source>
</evidence>
<dbReference type="InterPro" id="IPR000073">
    <property type="entry name" value="AB_hydrolase_1"/>
</dbReference>